<name>A0A1Y2F623_9FUNG</name>
<feature type="compositionally biased region" description="Polar residues" evidence="1">
    <location>
        <begin position="208"/>
        <end position="221"/>
    </location>
</feature>
<feature type="compositionally biased region" description="Low complexity" evidence="1">
    <location>
        <begin position="887"/>
        <end position="902"/>
    </location>
</feature>
<dbReference type="STRING" id="1754190.A0A1Y2F623"/>
<evidence type="ECO:0000313" key="2">
    <source>
        <dbReference type="EMBL" id="ORY79117.1"/>
    </source>
</evidence>
<sequence>MTDINTKTNSNDSKTNNFKFDFNNDRRNSNIKGTQSRLNNHLLIKDNASLEHVYIRRGSTDSTRNLKIKKNKKKFTWANVQNAIKKTFHPGSNSKKKLKKKGNEHTDSIIISSAVYEDEKHEKSQKGNEEKKENITKEDKKSLKIEEKGKEIEKEKKNIESFESEENINHKDQNDTTVTETFSSSKLSDSKLNISNNESSINKDKPNHQSSEQVQHIKSNSVNKVKNKIENKEENKVEDKVEEKVEDKVEDKVEEKVEDKVEDKVENKVENKVEDKVENKVENKKEYKEDKDKNTLAYPSNLSNSQHKHNIPIRPYIVHTLKDGLNHEFHYEKDVSGEFLKNICGNYYSYESDESSESAYSNPDFVKGTGTNYLRENHHKELSISYPSIPMEKENIEAEGIKNVYPEDSIRVIDELSHLHCIMEEKVDSNSNIGKIQNNDGNNSKNDSEENSIENGSNEISSLNNYRQNNISVPDIFNIRSKSKENNYRGHGKTNSYSYNDPKIFKSNINGNSNMHTSLSTCSAISSSNYSGNLFGAIQNDTNDKLSDKYRRYHSLRSDSRSNSIIKIRNSSRDIYLNFKKNEPRSRIDKSLNGNISKRSKKTLNTIYFKANYLNENSMSYSNDSEENASYVDISSGLTAKAFADLVGINVLYDNDEKEDNAYLQKQGQLAKPSDTHNITDFSIFIPPNSTEMAALHTSSVIKPVNKEELETKEKENNIIDTDETNRIPNDTSSVSVTAISTEITQPDYNSMPFNKNTKDILNQNLSDLSRNSTNVETPTDDSNEGKLISSEITSANHTFTITTNRTSIIKNPSSSPRTLSYDKERNTITQSTVSAKGRTFEVSFSSSNTEYLDKSKPITSQTQNIINQGSKVKNSKTEPNIHNLDSSNTLSRNSSCSSNKLVSSSKSTVNIRNTSVSIVHGGPTEEMCRSILEKANSAIKIDREFSRISDSFISGKVESNSNDSTFESIKTGEIQANPINHINLNCTTENNSPPISTMGSNSPNESINYNVITYNRPIISNNSRVIFFKSKRNNYINLQSTSIDGNKHRQFHRRKYEISTNKSNNYDKPSIVEEVEEETKDSDAGKEMKVSSSRRNSVFYSLGPTIKNLHNFSFTSNRRSSQSSMSYSPNNTILNSTFDSTKGNAYRSNAIDEANFNASSTHATENTETKTLTPSMTSTMITLETTVKDTEINLSAQLSSNFLLPEISNSIHPKINQINKMTSEQKDSFHSLFDTPHFSIVKSQAISNSTPSTPRRTRTIITTSKDNNNNTVITTTKTTSNHHTFITTKTTSIKNGNTPKSSMSIDSNNSISSTSFPITDVQPTSNIQSGDFVENELIDMNNNQSTMGNDTNTSYFNSSVSTNSTLTSKQGNYYNDSLGGIDNGNSFYKCGKNLSSYDVPNSSLSSVGKVRKFRAVSLSNPRCSNLYDIGYNPTSNSNLDISSLDKHEIKDTSSVIRPLMISNPNSIKVSNEDVLLGLDSTKNLNNCIPKNISNTDNNTFVSEQLNNTMTESSISEVNRLNISDSLSINNNGNTLIIQPIVPKNLHIPHTSNTQIIIDEHDGNISISSKLTTEETKGRFQIEKSEDISTTIILPTNDNYEETKLINQRKCNSYCNGDKPKETHDKNEAQILTHYSNSEMLDLSDDQIDYKFNNSTLSKDNNEFKLSGNKNKNFGIFEQCSIINNSIKSISEKNNRNNEHEVNSINSDSINDQATINSASPTKKKEIVKGRFTITTDS</sequence>
<feature type="compositionally biased region" description="Polar residues" evidence="1">
    <location>
        <begin position="175"/>
        <end position="200"/>
    </location>
</feature>
<organism evidence="2 3">
    <name type="scientific">Neocallimastix californiae</name>
    <dbReference type="NCBI Taxonomy" id="1754190"/>
    <lineage>
        <taxon>Eukaryota</taxon>
        <taxon>Fungi</taxon>
        <taxon>Fungi incertae sedis</taxon>
        <taxon>Chytridiomycota</taxon>
        <taxon>Chytridiomycota incertae sedis</taxon>
        <taxon>Neocallimastigomycetes</taxon>
        <taxon>Neocallimastigales</taxon>
        <taxon>Neocallimastigaceae</taxon>
        <taxon>Neocallimastix</taxon>
    </lineage>
</organism>
<feature type="compositionally biased region" description="Polar residues" evidence="1">
    <location>
        <begin position="431"/>
        <end position="445"/>
    </location>
</feature>
<evidence type="ECO:0000256" key="1">
    <source>
        <dbReference type="SAM" id="MobiDB-lite"/>
    </source>
</evidence>
<evidence type="ECO:0000313" key="3">
    <source>
        <dbReference type="Proteomes" id="UP000193920"/>
    </source>
</evidence>
<dbReference type="EMBL" id="MCOG01000015">
    <property type="protein sequence ID" value="ORY79117.1"/>
    <property type="molecule type" value="Genomic_DNA"/>
</dbReference>
<feature type="region of interest" description="Disordered" evidence="1">
    <location>
        <begin position="870"/>
        <end position="902"/>
    </location>
</feature>
<feature type="compositionally biased region" description="Polar residues" evidence="1">
    <location>
        <begin position="768"/>
        <end position="778"/>
    </location>
</feature>
<accession>A0A1Y2F623</accession>
<keyword evidence="3" id="KW-1185">Reference proteome</keyword>
<feature type="compositionally biased region" description="Low complexity" evidence="1">
    <location>
        <begin position="453"/>
        <end position="465"/>
    </location>
</feature>
<protein>
    <submittedName>
        <fullName evidence="2">Uncharacterized protein</fullName>
    </submittedName>
</protein>
<feature type="compositionally biased region" description="Polar residues" evidence="1">
    <location>
        <begin position="870"/>
        <end position="886"/>
    </location>
</feature>
<feature type="region of interest" description="Disordered" evidence="1">
    <location>
        <begin position="431"/>
        <end position="465"/>
    </location>
</feature>
<dbReference type="Proteomes" id="UP000193920">
    <property type="component" value="Unassembled WGS sequence"/>
</dbReference>
<feature type="compositionally biased region" description="Basic and acidic residues" evidence="1">
    <location>
        <begin position="276"/>
        <end position="294"/>
    </location>
</feature>
<feature type="compositionally biased region" description="Basic and acidic residues" evidence="1">
    <location>
        <begin position="117"/>
        <end position="160"/>
    </location>
</feature>
<feature type="region of interest" description="Disordered" evidence="1">
    <location>
        <begin position="276"/>
        <end position="307"/>
    </location>
</feature>
<feature type="compositionally biased region" description="Basic and acidic residues" evidence="1">
    <location>
        <begin position="227"/>
        <end position="241"/>
    </location>
</feature>
<feature type="region of interest" description="Disordered" evidence="1">
    <location>
        <begin position="87"/>
        <end position="241"/>
    </location>
</feature>
<reference evidence="2 3" key="1">
    <citation type="submission" date="2016-08" db="EMBL/GenBank/DDBJ databases">
        <title>A Parts List for Fungal Cellulosomes Revealed by Comparative Genomics.</title>
        <authorList>
            <consortium name="DOE Joint Genome Institute"/>
            <person name="Haitjema C.H."/>
            <person name="Gilmore S.P."/>
            <person name="Henske J.K."/>
            <person name="Solomon K.V."/>
            <person name="De Groot R."/>
            <person name="Kuo A."/>
            <person name="Mondo S.J."/>
            <person name="Salamov A.A."/>
            <person name="Labutti K."/>
            <person name="Zhao Z."/>
            <person name="Chiniquy J."/>
            <person name="Barry K."/>
            <person name="Brewer H.M."/>
            <person name="Purvine S.O."/>
            <person name="Wright A.T."/>
            <person name="Boxma B."/>
            <person name="Van Alen T."/>
            <person name="Hackstein J.H."/>
            <person name="Baker S.E."/>
            <person name="Grigoriev I.V."/>
            <person name="O'Malley M.A."/>
        </authorList>
    </citation>
    <scope>NUCLEOTIDE SEQUENCE [LARGE SCALE GENOMIC DNA]</scope>
    <source>
        <strain evidence="2 3">G1</strain>
    </source>
</reference>
<feature type="region of interest" description="Disordered" evidence="1">
    <location>
        <begin position="768"/>
        <end position="787"/>
    </location>
</feature>
<comment type="caution">
    <text evidence="2">The sequence shown here is derived from an EMBL/GenBank/DDBJ whole genome shotgun (WGS) entry which is preliminary data.</text>
</comment>
<proteinExistence type="predicted"/>
<gene>
    <name evidence="2" type="ORF">LY90DRAFT_664746</name>
</gene>
<feature type="region of interest" description="Disordered" evidence="1">
    <location>
        <begin position="1"/>
        <end position="21"/>
    </location>
</feature>